<feature type="transmembrane region" description="Helical" evidence="10">
    <location>
        <begin position="707"/>
        <end position="726"/>
    </location>
</feature>
<dbReference type="Proteomes" id="UP001498398">
    <property type="component" value="Unassembled WGS sequence"/>
</dbReference>
<feature type="region of interest" description="Disordered" evidence="11">
    <location>
        <begin position="635"/>
        <end position="654"/>
    </location>
</feature>
<evidence type="ECO:0000259" key="13">
    <source>
        <dbReference type="Pfam" id="PF25140"/>
    </source>
</evidence>
<evidence type="ECO:0000256" key="11">
    <source>
        <dbReference type="SAM" id="MobiDB-lite"/>
    </source>
</evidence>
<sequence>MYAPNTSIIIMGHSMGGVVATSLLPSEKISSIITMSTPHTLPPARFDQRIDQLYVHNQQILLHDTTPIVSLCGGATDMMIPSESCILPSTDNSDAQNAPFRRTVFSSALEGAWTGVGHREMVWCHQVRWRVARAALELSLGLNAVGRGLILDRWLRDGHTLPPFRPDDESASLENYEALPPKVPLILKHPRGPASYLLPVPSTSRRFTLFVSQGSIPPISPQNPNSLQVSVYLCDSSAQCEALHPTTQKLIPNPIPGRVFPVPKEGSDESEGVVLFEANIPTSSSEQWVAVVLESARGEGWVAGGFSTEDVLEIDVSMLRMLFKNPVVNLTDSNALRTVVRFPNLLTHALVVYRVTPQYSDVACKDPLLPPLLMHTSHPSETHYFPLTFYPDRRILLHTHGWAPYVSSTSASSKGLDFVIYSSGSSGCSSSLSGFYLAIDWVATIGRWPTRYFTTIASWAVGIVSIILFQVFDSTENDASTSVPSPQQSLNTFCRKTIPKLLLASYVTALVPFPPEYFIGTSGNLALALLAPFFILLATGLVCTSWLVLVILMWPIAKISSLFIGRQREDIVSARRSTLVSICFISLLVFFIIPWQVAYLSCWIIHLYNTASARYDGAEPAESTPTEPVAIPLLEREGDRDEGSPQDATGRPSRRSIKDHYRLKNINHSMHLLLLMTWLLPLAAPVLVVWVRTLATAGLTTPFDGDHFFLNVAPFLVLVDFASWTSGPLFQKHHFEKYISAKWVFALVAGVAFFVGPRKTYHVFDSARIAIAILAIVRIGPKYWGAVSWTKRR</sequence>
<dbReference type="SUPFAM" id="SSF53474">
    <property type="entry name" value="alpha/beta-Hydrolases"/>
    <property type="match status" value="1"/>
</dbReference>
<evidence type="ECO:0000256" key="8">
    <source>
        <dbReference type="ARBA" id="ARBA00022989"/>
    </source>
</evidence>
<comment type="similarity">
    <text evidence="2 10">Belongs to the GPI inositol-deacylase family.</text>
</comment>
<keyword evidence="7 10" id="KW-0653">Protein transport</keyword>
<reference evidence="14 15" key="1">
    <citation type="submission" date="2024-01" db="EMBL/GenBank/DDBJ databases">
        <title>A draft genome for the cacao thread blight pathogen Marasmiellus scandens.</title>
        <authorList>
            <person name="Baruah I.K."/>
            <person name="Leung J."/>
            <person name="Bukari Y."/>
            <person name="Amoako-Attah I."/>
            <person name="Meinhardt L.W."/>
            <person name="Bailey B.A."/>
            <person name="Cohen S.P."/>
        </authorList>
    </citation>
    <scope>NUCLEOTIDE SEQUENCE [LARGE SCALE GENOMIC DNA]</scope>
    <source>
        <strain evidence="14 15">GH-19</strain>
    </source>
</reference>
<evidence type="ECO:0000256" key="6">
    <source>
        <dbReference type="ARBA" id="ARBA00022824"/>
    </source>
</evidence>
<proteinExistence type="inferred from homology"/>
<dbReference type="Pfam" id="PF07819">
    <property type="entry name" value="PGAP1"/>
    <property type="match status" value="1"/>
</dbReference>
<keyword evidence="15" id="KW-1185">Reference proteome</keyword>
<comment type="subcellular location">
    <subcellularLocation>
        <location evidence="1">Endoplasmic reticulum membrane</location>
        <topology evidence="1">Multi-pass membrane protein</topology>
    </subcellularLocation>
</comment>
<evidence type="ECO:0000256" key="7">
    <source>
        <dbReference type="ARBA" id="ARBA00022927"/>
    </source>
</evidence>
<evidence type="ECO:0000313" key="14">
    <source>
        <dbReference type="EMBL" id="KAK7470270.1"/>
    </source>
</evidence>
<dbReference type="Pfam" id="PF25140">
    <property type="entry name" value="PGAP1_TMD"/>
    <property type="match status" value="1"/>
</dbReference>
<keyword evidence="8 10" id="KW-1133">Transmembrane helix</keyword>
<organism evidence="14 15">
    <name type="scientific">Marasmiellus scandens</name>
    <dbReference type="NCBI Taxonomy" id="2682957"/>
    <lineage>
        <taxon>Eukaryota</taxon>
        <taxon>Fungi</taxon>
        <taxon>Dikarya</taxon>
        <taxon>Basidiomycota</taxon>
        <taxon>Agaricomycotina</taxon>
        <taxon>Agaricomycetes</taxon>
        <taxon>Agaricomycetidae</taxon>
        <taxon>Agaricales</taxon>
        <taxon>Marasmiineae</taxon>
        <taxon>Omphalotaceae</taxon>
        <taxon>Marasmiellus</taxon>
    </lineage>
</organism>
<comment type="function">
    <text evidence="10">Involved in inositol deacylation of GPI-anchored proteins which plays important roles in the quality control and ER-associated degradation of GPI-anchored proteins.</text>
</comment>
<keyword evidence="3 10" id="KW-0813">Transport</keyword>
<evidence type="ECO:0000256" key="10">
    <source>
        <dbReference type="RuleBase" id="RU365011"/>
    </source>
</evidence>
<dbReference type="InterPro" id="IPR029058">
    <property type="entry name" value="AB_hydrolase_fold"/>
</dbReference>
<evidence type="ECO:0000259" key="12">
    <source>
        <dbReference type="Pfam" id="PF07819"/>
    </source>
</evidence>
<dbReference type="PANTHER" id="PTHR15495">
    <property type="entry name" value="NEGATIVE REGULATOR OF VESICLE FORMATION-RELATED"/>
    <property type="match status" value="1"/>
</dbReference>
<evidence type="ECO:0000313" key="15">
    <source>
        <dbReference type="Proteomes" id="UP001498398"/>
    </source>
</evidence>
<keyword evidence="9 10" id="KW-0472">Membrane</keyword>
<feature type="transmembrane region" description="Helical" evidence="10">
    <location>
        <begin position="451"/>
        <end position="472"/>
    </location>
</feature>
<dbReference type="EMBL" id="JBANRG010000002">
    <property type="protein sequence ID" value="KAK7470270.1"/>
    <property type="molecule type" value="Genomic_DNA"/>
</dbReference>
<evidence type="ECO:0000256" key="2">
    <source>
        <dbReference type="ARBA" id="ARBA00006931"/>
    </source>
</evidence>
<dbReference type="InterPro" id="IPR039529">
    <property type="entry name" value="PGAP1/BST1"/>
</dbReference>
<feature type="domain" description="GPI inositol-deacylase PGAP1-like alpha/beta" evidence="12">
    <location>
        <begin position="3"/>
        <end position="137"/>
    </location>
</feature>
<dbReference type="PANTHER" id="PTHR15495:SF7">
    <property type="entry name" value="GPI INOSITOL-DEACYLASE"/>
    <property type="match status" value="1"/>
</dbReference>
<gene>
    <name evidence="14" type="primary">BST1</name>
    <name evidence="14" type="ORF">VKT23_001702</name>
</gene>
<evidence type="ECO:0000256" key="9">
    <source>
        <dbReference type="ARBA" id="ARBA00023136"/>
    </source>
</evidence>
<dbReference type="EC" id="3.1.-.-" evidence="10"/>
<dbReference type="InterPro" id="IPR012908">
    <property type="entry name" value="PGAP1-ab_dom-like"/>
</dbReference>
<feature type="transmembrane region" description="Helical" evidence="10">
    <location>
        <begin position="738"/>
        <end position="755"/>
    </location>
</feature>
<keyword evidence="5 10" id="KW-0378">Hydrolase</keyword>
<dbReference type="Gene3D" id="3.40.50.1820">
    <property type="entry name" value="alpha/beta hydrolase"/>
    <property type="match status" value="1"/>
</dbReference>
<evidence type="ECO:0000256" key="1">
    <source>
        <dbReference type="ARBA" id="ARBA00004477"/>
    </source>
</evidence>
<dbReference type="InterPro" id="IPR056824">
    <property type="entry name" value="PGAP1_TMD"/>
</dbReference>
<feature type="transmembrane region" description="Helical" evidence="10">
    <location>
        <begin position="672"/>
        <end position="695"/>
    </location>
</feature>
<comment type="caution">
    <text evidence="14">The sequence shown here is derived from an EMBL/GenBank/DDBJ whole genome shotgun (WGS) entry which is preliminary data.</text>
</comment>
<feature type="domain" description="GPI inositol-deacylase transmembrane" evidence="13">
    <location>
        <begin position="516"/>
        <end position="777"/>
    </location>
</feature>
<evidence type="ECO:0000256" key="4">
    <source>
        <dbReference type="ARBA" id="ARBA00022692"/>
    </source>
</evidence>
<keyword evidence="4 10" id="KW-0812">Transmembrane</keyword>
<protein>
    <recommendedName>
        <fullName evidence="10">GPI inositol-deacylase</fullName>
        <ecNumber evidence="10">3.1.-.-</ecNumber>
    </recommendedName>
</protein>
<keyword evidence="6 10" id="KW-0256">Endoplasmic reticulum</keyword>
<feature type="transmembrane region" description="Helical" evidence="10">
    <location>
        <begin position="525"/>
        <end position="557"/>
    </location>
</feature>
<evidence type="ECO:0000256" key="3">
    <source>
        <dbReference type="ARBA" id="ARBA00022448"/>
    </source>
</evidence>
<accession>A0ABR1K3E8</accession>
<name>A0ABR1K3E8_9AGAR</name>
<feature type="transmembrane region" description="Helical" evidence="10">
    <location>
        <begin position="578"/>
        <end position="606"/>
    </location>
</feature>
<evidence type="ECO:0000256" key="5">
    <source>
        <dbReference type="ARBA" id="ARBA00022801"/>
    </source>
</evidence>